<dbReference type="Gene3D" id="2.60.200.20">
    <property type="match status" value="1"/>
</dbReference>
<sequence>MWLLKSTKNDGREFYILVGKEYVIGRKDCCILIQNDQSISRKHSVLSVTHSEANLSHVQRQATLTMKDCSKYGTFLNGCKVDSGSSNTLKHGDIIVFGSLKSNEWKVCYRPLIVCSSCLDSTEKKFVKSKLVKLGGHMVNEWTKDTTLLIMSKLNVTVKVITALILCHPIVTPQYLVNLIDAMEGKADMPTPKKFLPVLVDAAIKNDDVSFAADERRKQIFKNKTFIFLTQKQFKRLNLTVSFGGGKAILMEEGSDDDDDDILVTDNTCVMSADPQDSSQKLSQNAKDWISHVMDYLKNHNLRAIQDAELGLAVLHCSCQFHCNPNISQAGVNLLQPLPSQTLGTQEILAADTETSQVFTQHRTQNILSRSSFAIPSTSESQIASKRLRVKKERVSGNQESLNQRTTGVSSEGGTDISRLPETPESKGNKMKAGARKREREVDTGTADEVGVSSIKQEPLLYDLSEIQSSTSESNLQNLTAPRKITTMVEEEVVRQSPRKRARIAENQPTISETLQKAAVEEKLLRKSPRKVNKELVTISTPTKSWQIESHSKKRDDEICDGNTGTKTLLKQERNNHNEDAAATSKRKRLDISDDDDEGLWRKRPNIKQEVVQATSEDHLLNDNQRQPFTGDIPQGFITTLKSIKGQFLVKTNTEYQREEDQPSKLIELEEKSLVVRRPRPQNKTPVEGDKGVKNFKKFRKCGYPGMTQSLPRIIGGTDLVAHSNKPEREVEEWFKGQVQVDSQQDKSDNVADDLFNWQPKGKKARKR</sequence>
<dbReference type="Gene3D" id="3.40.50.10980">
    <property type="entry name" value="Nibrin, BRCT2 domain"/>
    <property type="match status" value="1"/>
</dbReference>
<comment type="subcellular location">
    <subcellularLocation>
        <location evidence="2">Chromosome</location>
    </subcellularLocation>
    <subcellularLocation>
        <location evidence="1">Nucleus</location>
    </subcellularLocation>
</comment>
<name>A0ABM0MA91_SACKO</name>
<dbReference type="SMART" id="SM01348">
    <property type="entry name" value="Nbs1_C"/>
    <property type="match status" value="1"/>
</dbReference>
<dbReference type="PROSITE" id="PS50006">
    <property type="entry name" value="FHA_DOMAIN"/>
    <property type="match status" value="1"/>
</dbReference>
<dbReference type="Gene3D" id="3.40.50.10190">
    <property type="entry name" value="BRCT domain"/>
    <property type="match status" value="1"/>
</dbReference>
<dbReference type="SUPFAM" id="SSF52113">
    <property type="entry name" value="BRCT domain"/>
    <property type="match status" value="1"/>
</dbReference>
<dbReference type="InterPro" id="IPR032429">
    <property type="entry name" value="Nibrin_BRCT2"/>
</dbReference>
<proteinExistence type="inferred from homology"/>
<dbReference type="InterPro" id="IPR040227">
    <property type="entry name" value="Nibrin-rel"/>
</dbReference>
<evidence type="ECO:0000313" key="12">
    <source>
        <dbReference type="Proteomes" id="UP000694865"/>
    </source>
</evidence>
<evidence type="ECO:0000256" key="9">
    <source>
        <dbReference type="SAM" id="MobiDB-lite"/>
    </source>
</evidence>
<evidence type="ECO:0000259" key="11">
    <source>
        <dbReference type="PROSITE" id="PS50172"/>
    </source>
</evidence>
<dbReference type="Proteomes" id="UP000694865">
    <property type="component" value="Unplaced"/>
</dbReference>
<feature type="region of interest" description="Disordered" evidence="9">
    <location>
        <begin position="544"/>
        <end position="567"/>
    </location>
</feature>
<keyword evidence="5" id="KW-0234">DNA repair</keyword>
<feature type="domain" description="BRCT" evidence="11">
    <location>
        <begin position="84"/>
        <end position="180"/>
    </location>
</feature>
<dbReference type="SUPFAM" id="SSF49879">
    <property type="entry name" value="SMAD/FHA domain"/>
    <property type="match status" value="1"/>
</dbReference>
<dbReference type="InterPro" id="IPR001357">
    <property type="entry name" value="BRCT_dom"/>
</dbReference>
<dbReference type="SMART" id="SM00240">
    <property type="entry name" value="FHA"/>
    <property type="match status" value="1"/>
</dbReference>
<organism evidence="12 13">
    <name type="scientific">Saccoglossus kowalevskii</name>
    <name type="common">Acorn worm</name>
    <dbReference type="NCBI Taxonomy" id="10224"/>
    <lineage>
        <taxon>Eukaryota</taxon>
        <taxon>Metazoa</taxon>
        <taxon>Hemichordata</taxon>
        <taxon>Enteropneusta</taxon>
        <taxon>Harrimaniidae</taxon>
        <taxon>Saccoglossus</taxon>
    </lineage>
</organism>
<keyword evidence="4" id="KW-0227">DNA damage</keyword>
<dbReference type="GeneID" id="102802226"/>
<evidence type="ECO:0000256" key="4">
    <source>
        <dbReference type="ARBA" id="ARBA00022763"/>
    </source>
</evidence>
<protein>
    <submittedName>
        <fullName evidence="13">Nibrin-like</fullName>
    </submittedName>
</protein>
<keyword evidence="7" id="KW-0131">Cell cycle</keyword>
<keyword evidence="3" id="KW-0158">Chromosome</keyword>
<dbReference type="Pfam" id="PF08599">
    <property type="entry name" value="Nbs1_C"/>
    <property type="match status" value="1"/>
</dbReference>
<dbReference type="PANTHER" id="PTHR12162">
    <property type="entry name" value="NIBRIN-RELATED"/>
    <property type="match status" value="1"/>
</dbReference>
<dbReference type="InterPro" id="IPR013908">
    <property type="entry name" value="Nibrin_C"/>
</dbReference>
<evidence type="ECO:0000256" key="3">
    <source>
        <dbReference type="ARBA" id="ARBA00022454"/>
    </source>
</evidence>
<dbReference type="Pfam" id="PF00533">
    <property type="entry name" value="BRCT"/>
    <property type="match status" value="1"/>
</dbReference>
<feature type="region of interest" description="Disordered" evidence="9">
    <location>
        <begin position="572"/>
        <end position="591"/>
    </location>
</feature>
<dbReference type="Pfam" id="PF16508">
    <property type="entry name" value="NIBRIN_BRCT_II"/>
    <property type="match status" value="1"/>
</dbReference>
<dbReference type="Pfam" id="PF00498">
    <property type="entry name" value="FHA"/>
    <property type="match status" value="1"/>
</dbReference>
<dbReference type="PROSITE" id="PS50172">
    <property type="entry name" value="BRCT"/>
    <property type="match status" value="1"/>
</dbReference>
<gene>
    <name evidence="13" type="primary">LOC102802226</name>
</gene>
<feature type="region of interest" description="Disordered" evidence="9">
    <location>
        <begin position="739"/>
        <end position="768"/>
    </location>
</feature>
<evidence type="ECO:0000259" key="10">
    <source>
        <dbReference type="PROSITE" id="PS50006"/>
    </source>
</evidence>
<accession>A0ABM0MA91</accession>
<evidence type="ECO:0000256" key="8">
    <source>
        <dbReference type="ARBA" id="ARBA00044757"/>
    </source>
</evidence>
<evidence type="ECO:0000256" key="7">
    <source>
        <dbReference type="ARBA" id="ARBA00023306"/>
    </source>
</evidence>
<evidence type="ECO:0000256" key="2">
    <source>
        <dbReference type="ARBA" id="ARBA00004286"/>
    </source>
</evidence>
<dbReference type="CDD" id="cd22667">
    <property type="entry name" value="FHA_NBN"/>
    <property type="match status" value="1"/>
</dbReference>
<reference evidence="13" key="1">
    <citation type="submission" date="2025-08" db="UniProtKB">
        <authorList>
            <consortium name="RefSeq"/>
        </authorList>
    </citation>
    <scope>IDENTIFICATION</scope>
    <source>
        <tissue evidence="13">Testes</tissue>
    </source>
</reference>
<evidence type="ECO:0000256" key="1">
    <source>
        <dbReference type="ARBA" id="ARBA00004123"/>
    </source>
</evidence>
<dbReference type="CDD" id="cd17741">
    <property type="entry name" value="BRCT_nibrin"/>
    <property type="match status" value="1"/>
</dbReference>
<keyword evidence="6" id="KW-0539">Nucleus</keyword>
<evidence type="ECO:0000313" key="13">
    <source>
        <dbReference type="RefSeq" id="XP_006816932.1"/>
    </source>
</evidence>
<dbReference type="PANTHER" id="PTHR12162:SF0">
    <property type="entry name" value="NIBRIN"/>
    <property type="match status" value="1"/>
</dbReference>
<dbReference type="InterPro" id="IPR000253">
    <property type="entry name" value="FHA_dom"/>
</dbReference>
<evidence type="ECO:0000256" key="5">
    <source>
        <dbReference type="ARBA" id="ARBA00023204"/>
    </source>
</evidence>
<feature type="domain" description="FHA" evidence="10">
    <location>
        <begin position="22"/>
        <end position="81"/>
    </location>
</feature>
<keyword evidence="12" id="KW-1185">Reference proteome</keyword>
<dbReference type="InterPro" id="IPR036420">
    <property type="entry name" value="BRCT_dom_sf"/>
</dbReference>
<dbReference type="RefSeq" id="XP_006816932.1">
    <property type="nucleotide sequence ID" value="XM_006816869.1"/>
</dbReference>
<feature type="region of interest" description="Disordered" evidence="9">
    <location>
        <begin position="388"/>
        <end position="446"/>
    </location>
</feature>
<feature type="compositionally biased region" description="Polar residues" evidence="9">
    <location>
        <begin position="396"/>
        <end position="413"/>
    </location>
</feature>
<evidence type="ECO:0000256" key="6">
    <source>
        <dbReference type="ARBA" id="ARBA00023242"/>
    </source>
</evidence>
<dbReference type="InterPro" id="IPR008984">
    <property type="entry name" value="SMAD_FHA_dom_sf"/>
</dbReference>
<dbReference type="InterPro" id="IPR043014">
    <property type="entry name" value="Nibrin_BRCT2_sf"/>
</dbReference>
<comment type="similarity">
    <text evidence="8">Belongs to the Nibrin family.</text>
</comment>